<keyword evidence="5" id="KW-0539">Nucleus</keyword>
<organism evidence="8 9">
    <name type="scientific">Agrocybe pediades</name>
    <dbReference type="NCBI Taxonomy" id="84607"/>
    <lineage>
        <taxon>Eukaryota</taxon>
        <taxon>Fungi</taxon>
        <taxon>Dikarya</taxon>
        <taxon>Basidiomycota</taxon>
        <taxon>Agaricomycotina</taxon>
        <taxon>Agaricomycetes</taxon>
        <taxon>Agaricomycetidae</taxon>
        <taxon>Agaricales</taxon>
        <taxon>Agaricineae</taxon>
        <taxon>Strophariaceae</taxon>
        <taxon>Agrocybe</taxon>
    </lineage>
</organism>
<evidence type="ECO:0000256" key="5">
    <source>
        <dbReference type="ARBA" id="ARBA00023242"/>
    </source>
</evidence>
<evidence type="ECO:0000256" key="1">
    <source>
        <dbReference type="ARBA" id="ARBA00004123"/>
    </source>
</evidence>
<keyword evidence="6" id="KW-0175">Coiled coil</keyword>
<keyword evidence="9" id="KW-1185">Reference proteome</keyword>
<comment type="subcellular location">
    <subcellularLocation>
        <location evidence="1">Nucleus</location>
    </subcellularLocation>
</comment>
<proteinExistence type="predicted"/>
<keyword evidence="2" id="KW-0597">Phosphoprotein</keyword>
<keyword evidence="4" id="KW-0040">ANK repeat</keyword>
<feature type="coiled-coil region" evidence="6">
    <location>
        <begin position="180"/>
        <end position="239"/>
    </location>
</feature>
<dbReference type="PANTHER" id="PTHR15263">
    <property type="entry name" value="I-KAPPA-B-LIKE PROTEIN IKBL"/>
    <property type="match status" value="1"/>
</dbReference>
<dbReference type="InterPro" id="IPR038753">
    <property type="entry name" value="NFKBIL1"/>
</dbReference>
<evidence type="ECO:0000313" key="8">
    <source>
        <dbReference type="EMBL" id="KAF4620781.1"/>
    </source>
</evidence>
<evidence type="ECO:0000313" key="9">
    <source>
        <dbReference type="Proteomes" id="UP000521872"/>
    </source>
</evidence>
<sequence>MPKLHLKRTPEEEAEHRRRKERRRERRKRRREDSTYHAGTSSKRHHGDESNTTRLGEPKWASSDEDDEEQFGPQPAASGSHGHKSQYGSIEEEIEDRLFREKLFEAMGDDEMLDSVEARLNDLAHVPDRWRSSATEKGSGMGRTHRYDDDDLLMHDPALMDDEEYTEWIRAGMYRKTHAQEYAEQQRRKAAKEARRAEEKARKAEAARLEKLAEEERKMRKLERQSRRMEYARNQYKSQWTALLASTSEGDPDGLNTRALQFRDIPWPVAAAYREPKTEKRRRTEDTATGLVTSQNHDIGLDDLTVEAISSFILPVVGVADVADDVARKKERKDKLRETFLRFHPDKFEGRFMKRFAESEREKVREAIGQVSRVLNTLME</sequence>
<evidence type="ECO:0000256" key="3">
    <source>
        <dbReference type="ARBA" id="ARBA00022737"/>
    </source>
</evidence>
<dbReference type="GO" id="GO:0043124">
    <property type="term" value="P:negative regulation of canonical NF-kappaB signal transduction"/>
    <property type="evidence" value="ECO:0007669"/>
    <property type="project" value="InterPro"/>
</dbReference>
<name>A0A8H4R1Z9_9AGAR</name>
<feature type="compositionally biased region" description="Basic residues" evidence="7">
    <location>
        <begin position="17"/>
        <end position="30"/>
    </location>
</feature>
<dbReference type="Proteomes" id="UP000521872">
    <property type="component" value="Unassembled WGS sequence"/>
</dbReference>
<dbReference type="AlphaFoldDB" id="A0A8H4R1Z9"/>
<feature type="region of interest" description="Disordered" evidence="7">
    <location>
        <begin position="1"/>
        <end position="92"/>
    </location>
</feature>
<comment type="caution">
    <text evidence="8">The sequence shown here is derived from an EMBL/GenBank/DDBJ whole genome shotgun (WGS) entry which is preliminary data.</text>
</comment>
<evidence type="ECO:0000256" key="6">
    <source>
        <dbReference type="SAM" id="Coils"/>
    </source>
</evidence>
<dbReference type="GO" id="GO:0005634">
    <property type="term" value="C:nucleus"/>
    <property type="evidence" value="ECO:0007669"/>
    <property type="project" value="UniProtKB-SubCell"/>
</dbReference>
<reference evidence="8 9" key="1">
    <citation type="submission" date="2019-12" db="EMBL/GenBank/DDBJ databases">
        <authorList>
            <person name="Floudas D."/>
            <person name="Bentzer J."/>
            <person name="Ahren D."/>
            <person name="Johansson T."/>
            <person name="Persson P."/>
            <person name="Tunlid A."/>
        </authorList>
    </citation>
    <scope>NUCLEOTIDE SEQUENCE [LARGE SCALE GENOMIC DNA]</scope>
    <source>
        <strain evidence="8 9">CBS 102.39</strain>
    </source>
</reference>
<accession>A0A8H4R1Z9</accession>
<evidence type="ECO:0000256" key="7">
    <source>
        <dbReference type="SAM" id="MobiDB-lite"/>
    </source>
</evidence>
<gene>
    <name evidence="8" type="ORF">D9613_000858</name>
</gene>
<evidence type="ECO:0000256" key="4">
    <source>
        <dbReference type="ARBA" id="ARBA00023043"/>
    </source>
</evidence>
<keyword evidence="3" id="KW-0677">Repeat</keyword>
<evidence type="ECO:0000256" key="2">
    <source>
        <dbReference type="ARBA" id="ARBA00022553"/>
    </source>
</evidence>
<dbReference type="EMBL" id="JAACJL010000015">
    <property type="protein sequence ID" value="KAF4620781.1"/>
    <property type="molecule type" value="Genomic_DNA"/>
</dbReference>
<protein>
    <submittedName>
        <fullName evidence="8">Uncharacterized protein</fullName>
    </submittedName>
</protein>
<dbReference type="PANTHER" id="PTHR15263:SF1">
    <property type="entry name" value="NF-KAPPA-B INHIBITOR-LIKE PROTEIN 1"/>
    <property type="match status" value="1"/>
</dbReference>